<proteinExistence type="inferred from homology"/>
<organism evidence="4 5">
    <name type="scientific">Cucurbita argyrosperma subsp. sororia</name>
    <dbReference type="NCBI Taxonomy" id="37648"/>
    <lineage>
        <taxon>Eukaryota</taxon>
        <taxon>Viridiplantae</taxon>
        <taxon>Streptophyta</taxon>
        <taxon>Embryophyta</taxon>
        <taxon>Tracheophyta</taxon>
        <taxon>Spermatophyta</taxon>
        <taxon>Magnoliopsida</taxon>
        <taxon>eudicotyledons</taxon>
        <taxon>Gunneridae</taxon>
        <taxon>Pentapetalae</taxon>
        <taxon>rosids</taxon>
        <taxon>fabids</taxon>
        <taxon>Cucurbitales</taxon>
        <taxon>Cucurbitaceae</taxon>
        <taxon>Cucurbiteae</taxon>
        <taxon>Cucurbita</taxon>
    </lineage>
</organism>
<feature type="domain" description="YTH" evidence="3">
    <location>
        <begin position="345"/>
        <end position="482"/>
    </location>
</feature>
<dbReference type="AlphaFoldDB" id="A0AAV6MV34"/>
<dbReference type="Proteomes" id="UP000685013">
    <property type="component" value="Chromosome 11"/>
</dbReference>
<evidence type="ECO:0000256" key="2">
    <source>
        <dbReference type="SAM" id="MobiDB-lite"/>
    </source>
</evidence>
<dbReference type="InterPro" id="IPR007275">
    <property type="entry name" value="YTH_domain"/>
</dbReference>
<dbReference type="Pfam" id="PF04146">
    <property type="entry name" value="YTH"/>
    <property type="match status" value="1"/>
</dbReference>
<dbReference type="CDD" id="cd21134">
    <property type="entry name" value="YTH"/>
    <property type="match status" value="1"/>
</dbReference>
<keyword evidence="5" id="KW-1185">Reference proteome</keyword>
<dbReference type="PANTHER" id="PTHR12357">
    <property type="entry name" value="YTH YT521-B HOMOLOGY DOMAIN-CONTAINING"/>
    <property type="match status" value="1"/>
</dbReference>
<evidence type="ECO:0000313" key="4">
    <source>
        <dbReference type="EMBL" id="KAG6588257.1"/>
    </source>
</evidence>
<feature type="non-terminal residue" evidence="4">
    <location>
        <position position="1"/>
    </location>
</feature>
<reference evidence="4 5" key="1">
    <citation type="journal article" date="2021" name="Hortic Res">
        <title>The domestication of Cucurbita argyrosperma as revealed by the genome of its wild relative.</title>
        <authorList>
            <person name="Barrera-Redondo J."/>
            <person name="Sanchez-de la Vega G."/>
            <person name="Aguirre-Liguori J.A."/>
            <person name="Castellanos-Morales G."/>
            <person name="Gutierrez-Guerrero Y.T."/>
            <person name="Aguirre-Dugua X."/>
            <person name="Aguirre-Planter E."/>
            <person name="Tenaillon M.I."/>
            <person name="Lira-Saade R."/>
            <person name="Eguiarte L.E."/>
        </authorList>
    </citation>
    <scope>NUCLEOTIDE SEQUENCE [LARGE SCALE GENOMIC DNA]</scope>
    <source>
        <strain evidence="4">JBR-2021</strain>
    </source>
</reference>
<comment type="function">
    <text evidence="1">Specifically recognizes and binds N6-methyladenosine (m6A)-containing RNAs, and regulates mRNA stability. M6A is a modification present at internal sites of mRNAs and some non-coding RNAs and plays a role in mRNA stability and processing.</text>
</comment>
<comment type="caution">
    <text evidence="4">The sequence shown here is derived from an EMBL/GenBank/DDBJ whole genome shotgun (WGS) entry which is preliminary data.</text>
</comment>
<evidence type="ECO:0000259" key="3">
    <source>
        <dbReference type="PROSITE" id="PS50882"/>
    </source>
</evidence>
<dbReference type="PANTHER" id="PTHR12357:SF77">
    <property type="entry name" value="YTH DOMAIN-CONTAINING FAMILY PROTEIN"/>
    <property type="match status" value="1"/>
</dbReference>
<comment type="similarity">
    <text evidence="1">Belongs to the YTHDF family.</text>
</comment>
<dbReference type="GO" id="GO:0061157">
    <property type="term" value="P:mRNA destabilization"/>
    <property type="evidence" value="ECO:0007669"/>
    <property type="project" value="TreeGrafter"/>
</dbReference>
<keyword evidence="1" id="KW-0694">RNA-binding</keyword>
<gene>
    <name evidence="4" type="primary">ECT3</name>
    <name evidence="4" type="ORF">SDJN03_16822</name>
</gene>
<dbReference type="GO" id="GO:0005737">
    <property type="term" value="C:cytoplasm"/>
    <property type="evidence" value="ECO:0007669"/>
    <property type="project" value="TreeGrafter"/>
</dbReference>
<name>A0AAV6MV34_9ROSI</name>
<accession>A0AAV6MV34</accession>
<dbReference type="InterPro" id="IPR045168">
    <property type="entry name" value="YTH_prot"/>
</dbReference>
<evidence type="ECO:0000256" key="1">
    <source>
        <dbReference type="RuleBase" id="RU369095"/>
    </source>
</evidence>
<feature type="region of interest" description="Disordered" evidence="2">
    <location>
        <begin position="1"/>
        <end position="48"/>
    </location>
</feature>
<protein>
    <recommendedName>
        <fullName evidence="1">YTH domain-containing family protein</fullName>
    </recommendedName>
</protein>
<dbReference type="GO" id="GO:1990247">
    <property type="term" value="F:N6-methyladenosine-containing RNA reader activity"/>
    <property type="evidence" value="ECO:0007669"/>
    <property type="project" value="UniProtKB-UniRule"/>
</dbReference>
<dbReference type="GO" id="GO:0003729">
    <property type="term" value="F:mRNA binding"/>
    <property type="evidence" value="ECO:0007669"/>
    <property type="project" value="UniProtKB-UniRule"/>
</dbReference>
<dbReference type="PROSITE" id="PS50882">
    <property type="entry name" value="YTH"/>
    <property type="match status" value="1"/>
</dbReference>
<dbReference type="EMBL" id="JAGKQH010000011">
    <property type="protein sequence ID" value="KAG6588257.1"/>
    <property type="molecule type" value="Genomic_DNA"/>
</dbReference>
<sequence length="589" mass="64980">MDRPDEDQDRIVPIGERSLRSDNLIEPQLSPKGGRIASANPSPNSAVIGPSRDAIEQKVSMDSGTSIGNVHPVNVYASSHEPNMQYGGYGGSSTGAWDAYSQYVNADSFPVVSPVMYNDSPSIVFHSGYGFNPDMAYGQYSPVATPMPSVMLDGQLYSPQQVPFSPSYYPQQAAPGLPHGSSAVPVSPTEMISPESSAFENMLYGPGTGFLLNFGSYGGGNLGSGSLSSPAAYPQPMGMFGSNDQNVGQASLQQRPMHGFGMVSSAYDARYPLSSSYQGSNFGGASISYPVVNDRSRLTFEKDRVRDRDRDSISLFNDPHSIFSDRNRGPRALKAKDFATDYETAKFFIIKSFSEDNVHRSIKYNVWASTPHGNKKLDAAYREAKEMQGNCPVLLFFSVNASGQFCGVAEMVGPVDFEKNADYWQQDRWSGQFPVKWHIIKDVPNIRFRHVLLQNNDNKPVTHSRDSQEVPLKQGIEMLKIFKDHDPRTSIIDDFDFYDERERILKERKTRQQLFANANSLNSLGDGAISPISDQFAQALQLDDNEKEKPEIEKSATSRIDASVSLDDDPAKIEYLAVRLDSPLIPSSI</sequence>
<evidence type="ECO:0000313" key="5">
    <source>
        <dbReference type="Proteomes" id="UP000685013"/>
    </source>
</evidence>